<dbReference type="EMBL" id="JJRY01000003">
    <property type="protein sequence ID" value="KEF39286.1"/>
    <property type="molecule type" value="Genomic_DNA"/>
</dbReference>
<dbReference type="NCBIfam" id="TIGR03091">
    <property type="entry name" value="SASP_sspK"/>
    <property type="match status" value="1"/>
</dbReference>
<gene>
    <name evidence="2" type="primary">sspK</name>
    <name evidence="5" type="ORF">M670_01047</name>
</gene>
<evidence type="ECO:0000313" key="5">
    <source>
        <dbReference type="EMBL" id="KEF39286.1"/>
    </source>
</evidence>
<evidence type="ECO:0000313" key="6">
    <source>
        <dbReference type="Proteomes" id="UP000027936"/>
    </source>
</evidence>
<protein>
    <recommendedName>
        <fullName evidence="2 3">Small, acid-soluble spore protein K</fullName>
        <shortName evidence="2">SASP K</shortName>
    </recommendedName>
</protein>
<comment type="caution">
    <text evidence="5">The sequence shown here is derived from an EMBL/GenBank/DDBJ whole genome shotgun (WGS) entry which is preliminary data.</text>
</comment>
<dbReference type="RefSeq" id="WP_035193864.1">
    <property type="nucleotide sequence ID" value="NZ_JJRY01000003.1"/>
</dbReference>
<feature type="compositionally biased region" description="Basic and acidic residues" evidence="4">
    <location>
        <begin position="38"/>
        <end position="52"/>
    </location>
</feature>
<evidence type="ECO:0000256" key="3">
    <source>
        <dbReference type="NCBIfam" id="TIGR03091"/>
    </source>
</evidence>
<dbReference type="Proteomes" id="UP000027936">
    <property type="component" value="Unassembled WGS sequence"/>
</dbReference>
<dbReference type="GO" id="GO:0030436">
    <property type="term" value="P:asexual sporulation"/>
    <property type="evidence" value="ECO:0007669"/>
    <property type="project" value="UniProtKB-UniRule"/>
</dbReference>
<organism evidence="5 6">
    <name type="scientific">Schinkia azotoformans MEV2011</name>
    <dbReference type="NCBI Taxonomy" id="1348973"/>
    <lineage>
        <taxon>Bacteria</taxon>
        <taxon>Bacillati</taxon>
        <taxon>Bacillota</taxon>
        <taxon>Bacilli</taxon>
        <taxon>Bacillales</taxon>
        <taxon>Bacillaceae</taxon>
        <taxon>Calidifontibacillus/Schinkia group</taxon>
        <taxon>Schinkia</taxon>
    </lineage>
</organism>
<reference evidence="5 6" key="1">
    <citation type="submission" date="2014-04" db="EMBL/GenBank/DDBJ databases">
        <title>Draft genome sequence of Bacillus azotoformans MEV2011, a (co-) denitrifying strain unable to grow in the presence of oxygen.</title>
        <authorList>
            <person name="Nielsen M."/>
            <person name="Schreiber L."/>
            <person name="Finster K."/>
            <person name="Schramm A."/>
        </authorList>
    </citation>
    <scope>NUCLEOTIDE SEQUENCE [LARGE SCALE GENOMIC DNA]</scope>
    <source>
        <strain evidence="5 6">MEV2011</strain>
    </source>
</reference>
<dbReference type="HAMAP" id="MF_01504">
    <property type="entry name" value="SspK"/>
    <property type="match status" value="1"/>
</dbReference>
<keyword evidence="1 2" id="KW-0749">Sporulation</keyword>
<feature type="compositionally biased region" description="Polar residues" evidence="4">
    <location>
        <begin position="28"/>
        <end position="37"/>
    </location>
</feature>
<evidence type="ECO:0000256" key="4">
    <source>
        <dbReference type="SAM" id="MobiDB-lite"/>
    </source>
</evidence>
<comment type="subcellular location">
    <subcellularLocation>
        <location evidence="2">Spore core</location>
    </subcellularLocation>
</comment>
<comment type="induction">
    <text evidence="2">Expressed only in the forespore compartment of sporulating cells.</text>
</comment>
<accession>A0A072NP89</accession>
<dbReference type="GO" id="GO:0030435">
    <property type="term" value="P:sporulation resulting in formation of a cellular spore"/>
    <property type="evidence" value="ECO:0007669"/>
    <property type="project" value="UniProtKB-KW"/>
</dbReference>
<evidence type="ECO:0000256" key="1">
    <source>
        <dbReference type="ARBA" id="ARBA00022969"/>
    </source>
</evidence>
<dbReference type="PATRIC" id="fig|1348973.3.peg.1020"/>
<name>A0A072NP89_SCHAZ</name>
<proteinExistence type="evidence at transcript level"/>
<dbReference type="Pfam" id="PF08176">
    <property type="entry name" value="SspK"/>
    <property type="match status" value="1"/>
</dbReference>
<dbReference type="GO" id="GO:0042601">
    <property type="term" value="C:endospore-forming forespore"/>
    <property type="evidence" value="ECO:0007669"/>
    <property type="project" value="InterPro"/>
</dbReference>
<evidence type="ECO:0000256" key="2">
    <source>
        <dbReference type="HAMAP-Rule" id="MF_01504"/>
    </source>
</evidence>
<dbReference type="OrthoDB" id="2382188at2"/>
<dbReference type="AlphaFoldDB" id="A0A072NP89"/>
<feature type="region of interest" description="Disordered" evidence="4">
    <location>
        <begin position="1"/>
        <end position="52"/>
    </location>
</feature>
<dbReference type="InterPro" id="IPR012611">
    <property type="entry name" value="SASP_SspK"/>
</dbReference>
<sequence>MVRNKENNFPSHMNIKGEPRAKAKYSSLRANGQINTHPQERMRKSNQNRPEE</sequence>
<comment type="similarity">
    <text evidence="2">Belongs to the SspK family.</text>
</comment>